<protein>
    <submittedName>
        <fullName evidence="1">Uncharacterized protein</fullName>
    </submittedName>
</protein>
<sequence length="140" mass="15901">MVQIEDWLLAIDIENTKMAFEFNSYLCESEECRNFVEACENHMGPVVLEFANKLGIDLAKPSQLESLHVNNNAAIMYSGKYHIIGEVIEGELDAWDIVLDTHCFSLTSEFDMVPIVMIGSIIEISFEVVLPWVLEVKMEV</sequence>
<accession>A0ABS9UFW4</accession>
<keyword evidence="2" id="KW-1185">Reference proteome</keyword>
<name>A0ABS9UFW4_9BACL</name>
<dbReference type="EMBL" id="JAKZFC010000005">
    <property type="protein sequence ID" value="MCH7322838.1"/>
    <property type="molecule type" value="Genomic_DNA"/>
</dbReference>
<dbReference type="RefSeq" id="WP_241369934.1">
    <property type="nucleotide sequence ID" value="NZ_JAKZFC010000005.1"/>
</dbReference>
<proteinExistence type="predicted"/>
<gene>
    <name evidence="1" type="ORF">LZ480_13225</name>
</gene>
<dbReference type="Proteomes" id="UP001316087">
    <property type="component" value="Unassembled WGS sequence"/>
</dbReference>
<organism evidence="1 2">
    <name type="scientific">Solibacillus palustris</name>
    <dbReference type="NCBI Taxonomy" id="2908203"/>
    <lineage>
        <taxon>Bacteria</taxon>
        <taxon>Bacillati</taxon>
        <taxon>Bacillota</taxon>
        <taxon>Bacilli</taxon>
        <taxon>Bacillales</taxon>
        <taxon>Caryophanaceae</taxon>
        <taxon>Solibacillus</taxon>
    </lineage>
</organism>
<reference evidence="1 2" key="1">
    <citation type="submission" date="2022-03" db="EMBL/GenBank/DDBJ databases">
        <authorList>
            <person name="Jo J.-H."/>
            <person name="Im W.-T."/>
        </authorList>
    </citation>
    <scope>NUCLEOTIDE SEQUENCE [LARGE SCALE GENOMIC DNA]</scope>
    <source>
        <strain evidence="1 2">MA9</strain>
    </source>
</reference>
<evidence type="ECO:0000313" key="2">
    <source>
        <dbReference type="Proteomes" id="UP001316087"/>
    </source>
</evidence>
<evidence type="ECO:0000313" key="1">
    <source>
        <dbReference type="EMBL" id="MCH7322838.1"/>
    </source>
</evidence>
<comment type="caution">
    <text evidence="1">The sequence shown here is derived from an EMBL/GenBank/DDBJ whole genome shotgun (WGS) entry which is preliminary data.</text>
</comment>